<dbReference type="PROSITE" id="PS50103">
    <property type="entry name" value="ZF_C3H1"/>
    <property type="match status" value="2"/>
</dbReference>
<evidence type="ECO:0000256" key="4">
    <source>
        <dbReference type="PROSITE-ProRule" id="PRU00723"/>
    </source>
</evidence>
<protein>
    <recommendedName>
        <fullName evidence="6">C3H1-type domain-containing protein</fullName>
    </recommendedName>
</protein>
<dbReference type="InterPro" id="IPR000571">
    <property type="entry name" value="Znf_CCCH"/>
</dbReference>
<dbReference type="GO" id="GO:0008270">
    <property type="term" value="F:zinc ion binding"/>
    <property type="evidence" value="ECO:0007669"/>
    <property type="project" value="UniProtKB-KW"/>
</dbReference>
<dbReference type="SUPFAM" id="SSF90229">
    <property type="entry name" value="CCCH zinc finger"/>
    <property type="match status" value="2"/>
</dbReference>
<organism evidence="7 8">
    <name type="scientific">Auxenochlorella protothecoides</name>
    <name type="common">Green microalga</name>
    <name type="synonym">Chlorella protothecoides</name>
    <dbReference type="NCBI Taxonomy" id="3075"/>
    <lineage>
        <taxon>Eukaryota</taxon>
        <taxon>Viridiplantae</taxon>
        <taxon>Chlorophyta</taxon>
        <taxon>core chlorophytes</taxon>
        <taxon>Trebouxiophyceae</taxon>
        <taxon>Chlorellales</taxon>
        <taxon>Chlorellaceae</taxon>
        <taxon>Auxenochlorella</taxon>
    </lineage>
</organism>
<dbReference type="PANTHER" id="PTHR15725">
    <property type="entry name" value="ZN-FINGER, C-X8-C-X5-C-X3-H TYPE-CONTAINING"/>
    <property type="match status" value="1"/>
</dbReference>
<evidence type="ECO:0000256" key="3">
    <source>
        <dbReference type="ARBA" id="ARBA00022833"/>
    </source>
</evidence>
<accession>A0A3M7KVI5</accession>
<evidence type="ECO:0000259" key="6">
    <source>
        <dbReference type="PROSITE" id="PS50103"/>
    </source>
</evidence>
<dbReference type="AlphaFoldDB" id="A0A3M7KVI5"/>
<name>A0A3M7KVI5_AUXPR</name>
<evidence type="ECO:0000256" key="1">
    <source>
        <dbReference type="ARBA" id="ARBA00022723"/>
    </source>
</evidence>
<dbReference type="Gene3D" id="4.10.1000.10">
    <property type="entry name" value="Zinc finger, CCCH-type"/>
    <property type="match status" value="2"/>
</dbReference>
<feature type="region of interest" description="Disordered" evidence="5">
    <location>
        <begin position="139"/>
        <end position="162"/>
    </location>
</feature>
<feature type="zinc finger region" description="C3H1-type" evidence="4">
    <location>
        <begin position="24"/>
        <end position="51"/>
    </location>
</feature>
<dbReference type="InterPro" id="IPR036855">
    <property type="entry name" value="Znf_CCCH_sf"/>
</dbReference>
<evidence type="ECO:0000313" key="8">
    <source>
        <dbReference type="Proteomes" id="UP000279271"/>
    </source>
</evidence>
<feature type="domain" description="C3H1-type" evidence="6">
    <location>
        <begin position="59"/>
        <end position="86"/>
    </location>
</feature>
<keyword evidence="2 4" id="KW-0863">Zinc-finger</keyword>
<dbReference type="Pfam" id="PF00642">
    <property type="entry name" value="zf-CCCH"/>
    <property type="match status" value="1"/>
</dbReference>
<dbReference type="Proteomes" id="UP000279271">
    <property type="component" value="Unassembled WGS sequence"/>
</dbReference>
<dbReference type="EMBL" id="QOKY01000198">
    <property type="protein sequence ID" value="RMZ53362.1"/>
    <property type="molecule type" value="Genomic_DNA"/>
</dbReference>
<dbReference type="SMART" id="SM00356">
    <property type="entry name" value="ZnF_C3H1"/>
    <property type="match status" value="2"/>
</dbReference>
<dbReference type="PANTHER" id="PTHR15725:SF14">
    <property type="entry name" value="ZINC FINGER CCCH DOMAIN-CONTAINING PROTEIN 11A"/>
    <property type="match status" value="1"/>
</dbReference>
<keyword evidence="3 4" id="KW-0862">Zinc</keyword>
<feature type="zinc finger region" description="C3H1-type" evidence="4">
    <location>
        <begin position="59"/>
        <end position="86"/>
    </location>
</feature>
<dbReference type="Pfam" id="PF14608">
    <property type="entry name" value="zf-CCCH_2"/>
    <property type="match status" value="1"/>
</dbReference>
<sequence length="162" mass="17360">TAYRPVSSRTVLPPLQPTTPMLDSRKNQDCIFYIQGTCNKGALCPFRHDQSKVQQHRAQQAQQDCIFFLQGWCSKGSLCPFRHDQACRGVGGGVSAGSYTTMHSVVMAPKSRAGHASHSSAKADALKALNSSTAPNLQQVRLAPVPPAPQRTSLAAGLMGGR</sequence>
<evidence type="ECO:0000256" key="5">
    <source>
        <dbReference type="SAM" id="MobiDB-lite"/>
    </source>
</evidence>
<keyword evidence="1 4" id="KW-0479">Metal-binding</keyword>
<evidence type="ECO:0000313" key="7">
    <source>
        <dbReference type="EMBL" id="RMZ53362.1"/>
    </source>
</evidence>
<comment type="caution">
    <text evidence="7">The sequence shown here is derived from an EMBL/GenBank/DDBJ whole genome shotgun (WGS) entry which is preliminary data.</text>
</comment>
<feature type="non-terminal residue" evidence="7">
    <location>
        <position position="1"/>
    </location>
</feature>
<proteinExistence type="predicted"/>
<gene>
    <name evidence="7" type="ORF">APUTEX25_004850</name>
</gene>
<evidence type="ECO:0000256" key="2">
    <source>
        <dbReference type="ARBA" id="ARBA00022771"/>
    </source>
</evidence>
<feature type="domain" description="C3H1-type" evidence="6">
    <location>
        <begin position="24"/>
        <end position="51"/>
    </location>
</feature>
<feature type="non-terminal residue" evidence="7">
    <location>
        <position position="162"/>
    </location>
</feature>
<reference evidence="8" key="1">
    <citation type="journal article" date="2018" name="Algal Res.">
        <title>Characterization of plant carbon substrate utilization by Auxenochlorella protothecoides.</title>
        <authorList>
            <person name="Vogler B.W."/>
            <person name="Starkenburg S.R."/>
            <person name="Sudasinghe N."/>
            <person name="Schambach J.Y."/>
            <person name="Rollin J.A."/>
            <person name="Pattathil S."/>
            <person name="Barry A.N."/>
        </authorList>
    </citation>
    <scope>NUCLEOTIDE SEQUENCE [LARGE SCALE GENOMIC DNA]</scope>
    <source>
        <strain evidence="8">UTEX 25</strain>
    </source>
</reference>
<feature type="region of interest" description="Disordered" evidence="5">
    <location>
        <begin position="1"/>
        <end position="20"/>
    </location>
</feature>